<evidence type="ECO:0000313" key="1">
    <source>
        <dbReference type="EMBL" id="KRY21340.1"/>
    </source>
</evidence>
<name>A0A0V1AA92_9BILA</name>
<dbReference type="AlphaFoldDB" id="A0A0V1AA92"/>
<evidence type="ECO:0000313" key="2">
    <source>
        <dbReference type="Proteomes" id="UP000054783"/>
    </source>
</evidence>
<organism evidence="1 2">
    <name type="scientific">Trichinella patagoniensis</name>
    <dbReference type="NCBI Taxonomy" id="990121"/>
    <lineage>
        <taxon>Eukaryota</taxon>
        <taxon>Metazoa</taxon>
        <taxon>Ecdysozoa</taxon>
        <taxon>Nematoda</taxon>
        <taxon>Enoplea</taxon>
        <taxon>Dorylaimia</taxon>
        <taxon>Trichinellida</taxon>
        <taxon>Trichinellidae</taxon>
        <taxon>Trichinella</taxon>
    </lineage>
</organism>
<gene>
    <name evidence="1" type="ORF">T12_7452</name>
</gene>
<keyword evidence="2" id="KW-1185">Reference proteome</keyword>
<proteinExistence type="predicted"/>
<protein>
    <submittedName>
        <fullName evidence="1">Uncharacterized protein</fullName>
    </submittedName>
</protein>
<dbReference type="EMBL" id="JYDQ01000017">
    <property type="protein sequence ID" value="KRY21340.1"/>
    <property type="molecule type" value="Genomic_DNA"/>
</dbReference>
<accession>A0A0V1AA92</accession>
<sequence length="100" mass="10988">MLPQAFSTAQQRLLTRTSVLPYSTSDLQVQFFLRYLHLSSASLSGGLELLARSASATSFCILKRYTQDSSLGPRCQFATKKGSLDAVLELTPTSFSSFRS</sequence>
<reference evidence="1 2" key="1">
    <citation type="submission" date="2015-01" db="EMBL/GenBank/DDBJ databases">
        <title>Evolution of Trichinella species and genotypes.</title>
        <authorList>
            <person name="Korhonen P.K."/>
            <person name="Edoardo P."/>
            <person name="Giuseppe L.R."/>
            <person name="Gasser R.B."/>
        </authorList>
    </citation>
    <scope>NUCLEOTIDE SEQUENCE [LARGE SCALE GENOMIC DNA]</scope>
    <source>
        <strain evidence="1">ISS2496</strain>
    </source>
</reference>
<comment type="caution">
    <text evidence="1">The sequence shown here is derived from an EMBL/GenBank/DDBJ whole genome shotgun (WGS) entry which is preliminary data.</text>
</comment>
<dbReference type="Proteomes" id="UP000054783">
    <property type="component" value="Unassembled WGS sequence"/>
</dbReference>